<dbReference type="Gene3D" id="3.40.50.360">
    <property type="match status" value="1"/>
</dbReference>
<dbReference type="InterPro" id="IPR003680">
    <property type="entry name" value="Flavodoxin_fold"/>
</dbReference>
<proteinExistence type="predicted"/>
<dbReference type="PANTHER" id="PTHR43741:SF4">
    <property type="entry name" value="FMN-DEPENDENT NADH:QUINONE OXIDOREDUCTASE"/>
    <property type="match status" value="1"/>
</dbReference>
<dbReference type="Proteomes" id="UP000481037">
    <property type="component" value="Unassembled WGS sequence"/>
</dbReference>
<dbReference type="SUPFAM" id="SSF52218">
    <property type="entry name" value="Flavoproteins"/>
    <property type="match status" value="1"/>
</dbReference>
<dbReference type="RefSeq" id="WP_154363181.1">
    <property type="nucleotide sequence ID" value="NZ_WKJM01000004.1"/>
</dbReference>
<protein>
    <submittedName>
        <fullName evidence="2">FMN-dependent NADH-azoreductase</fullName>
    </submittedName>
</protein>
<dbReference type="AlphaFoldDB" id="A0A6L5QCQ7"/>
<evidence type="ECO:0000259" key="1">
    <source>
        <dbReference type="Pfam" id="PF02525"/>
    </source>
</evidence>
<organism evidence="2 3">
    <name type="scientific">Duganella alba</name>
    <dbReference type="NCBI Taxonomy" id="2666081"/>
    <lineage>
        <taxon>Bacteria</taxon>
        <taxon>Pseudomonadati</taxon>
        <taxon>Pseudomonadota</taxon>
        <taxon>Betaproteobacteria</taxon>
        <taxon>Burkholderiales</taxon>
        <taxon>Oxalobacteraceae</taxon>
        <taxon>Telluria group</taxon>
        <taxon>Duganella</taxon>
    </lineage>
</organism>
<evidence type="ECO:0000313" key="2">
    <source>
        <dbReference type="EMBL" id="MRX07553.1"/>
    </source>
</evidence>
<dbReference type="EMBL" id="WKJM01000004">
    <property type="protein sequence ID" value="MRX07553.1"/>
    <property type="molecule type" value="Genomic_DNA"/>
</dbReference>
<evidence type="ECO:0000313" key="3">
    <source>
        <dbReference type="Proteomes" id="UP000481037"/>
    </source>
</evidence>
<gene>
    <name evidence="2" type="ORF">GJ697_06895</name>
</gene>
<sequence length="187" mass="20245">MNILHIDSCALGDHSTSRQITAAAITALTAANEQATVLYRDLAASPLSHASGPLLQVISQRWDADIPMNAEVRAEALQSASLLQEFQDADLVVLGAPMHNFSIPSTLKAWLDRLLEMQTAAGQRRADLDLVLVTSGCAVMGPESEQQLMENHEVMLKAAFSFMGVRRLHVVRDQADLQQALALSTAD</sequence>
<keyword evidence="3" id="KW-1185">Reference proteome</keyword>
<name>A0A6L5QCQ7_9BURK</name>
<feature type="domain" description="Flavodoxin-like fold" evidence="1">
    <location>
        <begin position="1"/>
        <end position="172"/>
    </location>
</feature>
<dbReference type="InterPro" id="IPR050104">
    <property type="entry name" value="FMN-dep_NADH:Q_OxRdtase_AzoR1"/>
</dbReference>
<reference evidence="2 3" key="1">
    <citation type="submission" date="2019-11" db="EMBL/GenBank/DDBJ databases">
        <title>Novel species isolated from a subtropical stream in China.</title>
        <authorList>
            <person name="Lu H."/>
        </authorList>
    </citation>
    <scope>NUCLEOTIDE SEQUENCE [LARGE SCALE GENOMIC DNA]</scope>
    <source>
        <strain evidence="2 3">FT25W</strain>
    </source>
</reference>
<accession>A0A6L5QCQ7</accession>
<dbReference type="Pfam" id="PF02525">
    <property type="entry name" value="Flavodoxin_2"/>
    <property type="match status" value="1"/>
</dbReference>
<dbReference type="PANTHER" id="PTHR43741">
    <property type="entry name" value="FMN-DEPENDENT NADH-AZOREDUCTASE 1"/>
    <property type="match status" value="1"/>
</dbReference>
<dbReference type="InterPro" id="IPR029039">
    <property type="entry name" value="Flavoprotein-like_sf"/>
</dbReference>
<comment type="caution">
    <text evidence="2">The sequence shown here is derived from an EMBL/GenBank/DDBJ whole genome shotgun (WGS) entry which is preliminary data.</text>
</comment>